<evidence type="ECO:0000256" key="1">
    <source>
        <dbReference type="SAM" id="MobiDB-lite"/>
    </source>
</evidence>
<organism evidence="2 3">
    <name type="scientific">Ricinus communis</name>
    <name type="common">Castor bean</name>
    <dbReference type="NCBI Taxonomy" id="3988"/>
    <lineage>
        <taxon>Eukaryota</taxon>
        <taxon>Viridiplantae</taxon>
        <taxon>Streptophyta</taxon>
        <taxon>Embryophyta</taxon>
        <taxon>Tracheophyta</taxon>
        <taxon>Spermatophyta</taxon>
        <taxon>Magnoliopsida</taxon>
        <taxon>eudicotyledons</taxon>
        <taxon>Gunneridae</taxon>
        <taxon>Pentapetalae</taxon>
        <taxon>rosids</taxon>
        <taxon>fabids</taxon>
        <taxon>Malpighiales</taxon>
        <taxon>Euphorbiaceae</taxon>
        <taxon>Acalyphoideae</taxon>
        <taxon>Acalypheae</taxon>
        <taxon>Ricinus</taxon>
    </lineage>
</organism>
<sequence length="401" mass="45935">MTIKQRDNVQDFSQQKKVLCLNGKDGKLSETAERELLQVSNNVQQKLWKTLWLAASHQWAIGKDSQVVEESTENRKVEDKGTYSIEQMQLDREHVDAENNSKGGNDHLLILAQSAELMLESDSLDGVYRNDQNQEGFDITPGDQDSSGSMNHAADLKSPGKQVEVTSVVDCVRSEEIGFQGSRTPRLSQIRRQARSQCNLLLQERLGESMVEHMQGRRIRLTQIRHQARSKNHSQLQEKIQKHSCGDSQGTVVRLSEFRRQARSRSNSLVQEVIEDHMLWHLDHQTSKDDHRQRIIADLFGEEDGSRAVSDYHRSEVDSMHDSNVNGRVDQSVPVSIEVQDKMIPEKGRMRLSQLRREARLGNASTLRGEPLFYSIFNYLAIWRISWEERQMLALPIKGVD</sequence>
<keyword evidence="3" id="KW-1185">Reference proteome</keyword>
<evidence type="ECO:0000313" key="3">
    <source>
        <dbReference type="Proteomes" id="UP000008311"/>
    </source>
</evidence>
<dbReference type="AlphaFoldDB" id="B9S8X0"/>
<dbReference type="Proteomes" id="UP000008311">
    <property type="component" value="Unassembled WGS sequence"/>
</dbReference>
<gene>
    <name evidence="2" type="ORF">RCOM_0836450</name>
</gene>
<proteinExistence type="predicted"/>
<reference evidence="3" key="1">
    <citation type="journal article" date="2010" name="Nat. Biotechnol.">
        <title>Draft genome sequence of the oilseed species Ricinus communis.</title>
        <authorList>
            <person name="Chan A.P."/>
            <person name="Crabtree J."/>
            <person name="Zhao Q."/>
            <person name="Lorenzi H."/>
            <person name="Orvis J."/>
            <person name="Puiu D."/>
            <person name="Melake-Berhan A."/>
            <person name="Jones K.M."/>
            <person name="Redman J."/>
            <person name="Chen G."/>
            <person name="Cahoon E.B."/>
            <person name="Gedil M."/>
            <person name="Stanke M."/>
            <person name="Haas B.J."/>
            <person name="Wortman J.R."/>
            <person name="Fraser-Liggett C.M."/>
            <person name="Ravel J."/>
            <person name="Rabinowicz P.D."/>
        </authorList>
    </citation>
    <scope>NUCLEOTIDE SEQUENCE [LARGE SCALE GENOMIC DNA]</scope>
    <source>
        <strain evidence="3">cv. Hale</strain>
    </source>
</reference>
<protein>
    <submittedName>
        <fullName evidence="2">Uncharacterized protein</fullName>
    </submittedName>
</protein>
<feature type="region of interest" description="Disordered" evidence="1">
    <location>
        <begin position="129"/>
        <end position="159"/>
    </location>
</feature>
<evidence type="ECO:0000313" key="2">
    <source>
        <dbReference type="EMBL" id="EEF39931.1"/>
    </source>
</evidence>
<accession>B9S8X0</accession>
<name>B9S8X0_RICCO</name>
<dbReference type="InParanoid" id="B9S8X0"/>
<dbReference type="EMBL" id="EQ973893">
    <property type="protein sequence ID" value="EEF39931.1"/>
    <property type="molecule type" value="Genomic_DNA"/>
</dbReference>
<dbReference type="eggNOG" id="ENOG502SC8C">
    <property type="taxonomic scope" value="Eukaryota"/>
</dbReference>